<evidence type="ECO:0000313" key="2">
    <source>
        <dbReference type="Proteomes" id="UP000001542"/>
    </source>
</evidence>
<evidence type="ECO:0000313" key="1">
    <source>
        <dbReference type="EMBL" id="EAY09146.1"/>
    </source>
</evidence>
<proteinExistence type="predicted"/>
<dbReference type="OrthoDB" id="10264421at2759"/>
<dbReference type="EMBL" id="DS113363">
    <property type="protein sequence ID" value="EAY09146.1"/>
    <property type="molecule type" value="Genomic_DNA"/>
</dbReference>
<protein>
    <submittedName>
        <fullName evidence="1">Uncharacterized protein</fullName>
    </submittedName>
</protein>
<gene>
    <name evidence="1" type="ORF">TVAG_363610</name>
</gene>
<dbReference type="RefSeq" id="XP_001321369.1">
    <property type="nucleotide sequence ID" value="XM_001321334.1"/>
</dbReference>
<accession>A2EDT0</accession>
<dbReference type="AlphaFoldDB" id="A2EDT0"/>
<name>A2EDT0_TRIV3</name>
<reference evidence="1" key="2">
    <citation type="journal article" date="2007" name="Science">
        <title>Draft genome sequence of the sexually transmitted pathogen Trichomonas vaginalis.</title>
        <authorList>
            <person name="Carlton J.M."/>
            <person name="Hirt R.P."/>
            <person name="Silva J.C."/>
            <person name="Delcher A.L."/>
            <person name="Schatz M."/>
            <person name="Zhao Q."/>
            <person name="Wortman J.R."/>
            <person name="Bidwell S.L."/>
            <person name="Alsmark U.C.M."/>
            <person name="Besteiro S."/>
            <person name="Sicheritz-Ponten T."/>
            <person name="Noel C.J."/>
            <person name="Dacks J.B."/>
            <person name="Foster P.G."/>
            <person name="Simillion C."/>
            <person name="Van de Peer Y."/>
            <person name="Miranda-Saavedra D."/>
            <person name="Barton G.J."/>
            <person name="Westrop G.D."/>
            <person name="Mueller S."/>
            <person name="Dessi D."/>
            <person name="Fiori P.L."/>
            <person name="Ren Q."/>
            <person name="Paulsen I."/>
            <person name="Zhang H."/>
            <person name="Bastida-Corcuera F.D."/>
            <person name="Simoes-Barbosa A."/>
            <person name="Brown M.T."/>
            <person name="Hayes R.D."/>
            <person name="Mukherjee M."/>
            <person name="Okumura C.Y."/>
            <person name="Schneider R."/>
            <person name="Smith A.J."/>
            <person name="Vanacova S."/>
            <person name="Villalvazo M."/>
            <person name="Haas B.J."/>
            <person name="Pertea M."/>
            <person name="Feldblyum T.V."/>
            <person name="Utterback T.R."/>
            <person name="Shu C.L."/>
            <person name="Osoegawa K."/>
            <person name="de Jong P.J."/>
            <person name="Hrdy I."/>
            <person name="Horvathova L."/>
            <person name="Zubacova Z."/>
            <person name="Dolezal P."/>
            <person name="Malik S.B."/>
            <person name="Logsdon J.M. Jr."/>
            <person name="Henze K."/>
            <person name="Gupta A."/>
            <person name="Wang C.C."/>
            <person name="Dunne R.L."/>
            <person name="Upcroft J.A."/>
            <person name="Upcroft P."/>
            <person name="White O."/>
            <person name="Salzberg S.L."/>
            <person name="Tang P."/>
            <person name="Chiu C.-H."/>
            <person name="Lee Y.-S."/>
            <person name="Embley T.M."/>
            <person name="Coombs G.H."/>
            <person name="Mottram J.C."/>
            <person name="Tachezy J."/>
            <person name="Fraser-Liggett C.M."/>
            <person name="Johnson P.J."/>
        </authorList>
    </citation>
    <scope>NUCLEOTIDE SEQUENCE [LARGE SCALE GENOMIC DNA]</scope>
    <source>
        <strain evidence="1">G3</strain>
    </source>
</reference>
<dbReference type="PANTHER" id="PTHR46809:SF2">
    <property type="entry name" value="GH21273P"/>
    <property type="match status" value="1"/>
</dbReference>
<organism evidence="1 2">
    <name type="scientific">Trichomonas vaginalis (strain ATCC PRA-98 / G3)</name>
    <dbReference type="NCBI Taxonomy" id="412133"/>
    <lineage>
        <taxon>Eukaryota</taxon>
        <taxon>Metamonada</taxon>
        <taxon>Parabasalia</taxon>
        <taxon>Trichomonadida</taxon>
        <taxon>Trichomonadidae</taxon>
        <taxon>Trichomonas</taxon>
    </lineage>
</organism>
<dbReference type="Proteomes" id="UP000001542">
    <property type="component" value="Unassembled WGS sequence"/>
</dbReference>
<dbReference type="InterPro" id="IPR036300">
    <property type="entry name" value="MIR_dom_sf"/>
</dbReference>
<dbReference type="KEGG" id="tva:4767062"/>
<keyword evidence="2" id="KW-1185">Reference proteome</keyword>
<dbReference type="VEuPathDB" id="TrichDB:TVAG_363610"/>
<dbReference type="PANTHER" id="PTHR46809">
    <property type="entry name" value="STROMAL CELL-DERIVED FACTOR 2-LIKE PROTEIN"/>
    <property type="match status" value="1"/>
</dbReference>
<dbReference type="SUPFAM" id="SSF82109">
    <property type="entry name" value="MIR domain"/>
    <property type="match status" value="1"/>
</dbReference>
<dbReference type="InParanoid" id="A2EDT0"/>
<reference evidence="1" key="1">
    <citation type="submission" date="2006-10" db="EMBL/GenBank/DDBJ databases">
        <authorList>
            <person name="Amadeo P."/>
            <person name="Zhao Q."/>
            <person name="Wortman J."/>
            <person name="Fraser-Liggett C."/>
            <person name="Carlton J."/>
        </authorList>
    </citation>
    <scope>NUCLEOTIDE SEQUENCE</scope>
    <source>
        <strain evidence="1">G3</strain>
    </source>
</reference>
<dbReference type="VEuPathDB" id="TrichDB:TVAGG3_0948800"/>
<dbReference type="SMR" id="A2EDT0"/>
<sequence length="204" mass="23071">MFIFAAFSSSSIVTYTSSVQLKGIYTKNRLGVVIQKNMYNNEPPLVYTSRPPYDHGWFWTVEPDEENVSLARNPVPCGATIVLSSPSTELYLSTKVKSGVSIASAVTHKTEPADQWILECKNNATVWNEGEEVLFQNVKYKCYLSSNLADKIPEQTNKFAVRCTPLSSDAVWKVSEGIFFPKETPFVEKPKRNDDDYDYDDDEL</sequence>
<dbReference type="Gene3D" id="2.80.10.50">
    <property type="match status" value="1"/>
</dbReference>